<dbReference type="RefSeq" id="WP_131938720.1">
    <property type="nucleotide sequence ID" value="NZ_BAAAMX010000049.1"/>
</dbReference>
<dbReference type="Pfam" id="PF24792">
    <property type="entry name" value="DUF7701"/>
    <property type="match status" value="1"/>
</dbReference>
<keyword evidence="3" id="KW-1185">Reference proteome</keyword>
<organism evidence="2 3">
    <name type="scientific">Actinomadura bangladeshensis</name>
    <dbReference type="NCBI Taxonomy" id="453573"/>
    <lineage>
        <taxon>Bacteria</taxon>
        <taxon>Bacillati</taxon>
        <taxon>Actinomycetota</taxon>
        <taxon>Actinomycetes</taxon>
        <taxon>Streptosporangiales</taxon>
        <taxon>Thermomonosporaceae</taxon>
        <taxon>Actinomadura</taxon>
    </lineage>
</organism>
<dbReference type="InterPro" id="IPR056118">
    <property type="entry name" value="DUF7701"/>
</dbReference>
<comment type="caution">
    <text evidence="2">The sequence shown here is derived from an EMBL/GenBank/DDBJ whole genome shotgun (WGS) entry which is preliminary data.</text>
</comment>
<accession>A0A4R4P8K6</accession>
<feature type="domain" description="DUF7701" evidence="1">
    <location>
        <begin position="2"/>
        <end position="91"/>
    </location>
</feature>
<dbReference type="OrthoDB" id="4763567at2"/>
<name>A0A4R4P8K6_9ACTN</name>
<evidence type="ECO:0000259" key="1">
    <source>
        <dbReference type="Pfam" id="PF24792"/>
    </source>
</evidence>
<protein>
    <recommendedName>
        <fullName evidence="1">DUF7701 domain-containing protein</fullName>
    </recommendedName>
</protein>
<evidence type="ECO:0000313" key="2">
    <source>
        <dbReference type="EMBL" id="TDC17250.1"/>
    </source>
</evidence>
<dbReference type="Proteomes" id="UP000295431">
    <property type="component" value="Unassembled WGS sequence"/>
</dbReference>
<evidence type="ECO:0000313" key="3">
    <source>
        <dbReference type="Proteomes" id="UP000295431"/>
    </source>
</evidence>
<reference evidence="2 3" key="1">
    <citation type="submission" date="2019-03" db="EMBL/GenBank/DDBJ databases">
        <title>Draft genome sequences of novel Actinobacteria.</title>
        <authorList>
            <person name="Sahin N."/>
            <person name="Ay H."/>
            <person name="Saygin H."/>
        </authorList>
    </citation>
    <scope>NUCLEOTIDE SEQUENCE [LARGE SCALE GENOMIC DNA]</scope>
    <source>
        <strain evidence="2 3">DSM 45347</strain>
    </source>
</reference>
<gene>
    <name evidence="2" type="ORF">E1284_09870</name>
</gene>
<dbReference type="AlphaFoldDB" id="A0A4R4P8K6"/>
<dbReference type="EMBL" id="SMJW01000036">
    <property type="protein sequence ID" value="TDC17250.1"/>
    <property type="molecule type" value="Genomic_DNA"/>
</dbReference>
<proteinExistence type="predicted"/>
<sequence>MSYIDDIADLVRGCLPSEALPPEDAAALFLIYALLVRAKGQATTAEDVHDAWSAWMATVNPEHDALLPFDELSVEARAQDAAYVRAIHDAALRLEKRGHL</sequence>